<keyword evidence="6" id="KW-0472">Membrane</keyword>
<dbReference type="RefSeq" id="XP_008610225.1">
    <property type="nucleotide sequence ID" value="XM_008612003.1"/>
</dbReference>
<dbReference type="Gene3D" id="3.30.40.10">
    <property type="entry name" value="Zinc/RING finger domain, C3HC4 (zinc finger)"/>
    <property type="match status" value="1"/>
</dbReference>
<gene>
    <name evidence="8" type="ORF">SDRG_06235</name>
</gene>
<feature type="region of interest" description="Disordered" evidence="5">
    <location>
        <begin position="182"/>
        <end position="207"/>
    </location>
</feature>
<dbReference type="CDD" id="cd00065">
    <property type="entry name" value="FYVE_like_SF"/>
    <property type="match status" value="1"/>
</dbReference>
<keyword evidence="3" id="KW-0862">Zinc</keyword>
<keyword evidence="1" id="KW-0479">Metal-binding</keyword>
<dbReference type="OMA" id="CAKSEWA"/>
<accession>T0QE00</accession>
<feature type="domain" description="FYVE-type" evidence="7">
    <location>
        <begin position="57"/>
        <end position="113"/>
    </location>
</feature>
<evidence type="ECO:0000256" key="5">
    <source>
        <dbReference type="SAM" id="MobiDB-lite"/>
    </source>
</evidence>
<evidence type="ECO:0000256" key="1">
    <source>
        <dbReference type="ARBA" id="ARBA00022723"/>
    </source>
</evidence>
<sequence length="268" mass="29437">MIPPLQFESYKARHDRRGSDPGPVAPATWQLPFSRVSPQALGMDSVRLCAKSEWAPKGKDVRCACCDKKLMLFGKHNCRVCGDLVCGRCSVKRIKTSSLKSIRTCDKCVQHNLMQFNRRRQHQQAVTEAEAAPVVSRPIVAPRPRAMTTHEVTRASSESTLRHATASARTLSVHAAEAPTMPRLASMRSMPRAASSRALPTRPSSEASGLSWQSKVLFLYGLVLCGVIVFEAPLDVTLLLFAMLALAFGCMARIEYASSTKQVDRILG</sequence>
<keyword evidence="9" id="KW-1185">Reference proteome</keyword>
<dbReference type="PANTHER" id="PTHR13510">
    <property type="entry name" value="FYVE-FINGER-CONTAINING RAB5 EFFECTOR PROTEIN RABENOSYN-5-RELATED"/>
    <property type="match status" value="1"/>
</dbReference>
<proteinExistence type="predicted"/>
<evidence type="ECO:0000313" key="9">
    <source>
        <dbReference type="Proteomes" id="UP000030762"/>
    </source>
</evidence>
<dbReference type="PROSITE" id="PS50178">
    <property type="entry name" value="ZF_FYVE"/>
    <property type="match status" value="1"/>
</dbReference>
<evidence type="ECO:0000313" key="8">
    <source>
        <dbReference type="EMBL" id="EQC36119.1"/>
    </source>
</evidence>
<protein>
    <recommendedName>
        <fullName evidence="7">FYVE-type domain-containing protein</fullName>
    </recommendedName>
</protein>
<dbReference type="SUPFAM" id="SSF57903">
    <property type="entry name" value="FYVE/PHD zinc finger"/>
    <property type="match status" value="1"/>
</dbReference>
<dbReference type="STRING" id="1156394.T0QE00"/>
<dbReference type="AlphaFoldDB" id="T0QE00"/>
<dbReference type="Proteomes" id="UP000030762">
    <property type="component" value="Unassembled WGS sequence"/>
</dbReference>
<dbReference type="InterPro" id="IPR000306">
    <property type="entry name" value="Znf_FYVE"/>
</dbReference>
<reference evidence="8 9" key="1">
    <citation type="submission" date="2012-04" db="EMBL/GenBank/DDBJ databases">
        <title>The Genome Sequence of Saprolegnia declina VS20.</title>
        <authorList>
            <consortium name="The Broad Institute Genome Sequencing Platform"/>
            <person name="Russ C."/>
            <person name="Nusbaum C."/>
            <person name="Tyler B."/>
            <person name="van West P."/>
            <person name="Dieguez-Uribeondo J."/>
            <person name="de Bruijn I."/>
            <person name="Tripathy S."/>
            <person name="Jiang R."/>
            <person name="Young S.K."/>
            <person name="Zeng Q."/>
            <person name="Gargeya S."/>
            <person name="Fitzgerald M."/>
            <person name="Haas B."/>
            <person name="Abouelleil A."/>
            <person name="Alvarado L."/>
            <person name="Arachchi H.M."/>
            <person name="Berlin A."/>
            <person name="Chapman S.B."/>
            <person name="Goldberg J."/>
            <person name="Griggs A."/>
            <person name="Gujja S."/>
            <person name="Hansen M."/>
            <person name="Howarth C."/>
            <person name="Imamovic A."/>
            <person name="Larimer J."/>
            <person name="McCowen C."/>
            <person name="Montmayeur A."/>
            <person name="Murphy C."/>
            <person name="Neiman D."/>
            <person name="Pearson M."/>
            <person name="Priest M."/>
            <person name="Roberts A."/>
            <person name="Saif S."/>
            <person name="Shea T."/>
            <person name="Sisk P."/>
            <person name="Sykes S."/>
            <person name="Wortman J."/>
            <person name="Nusbaum C."/>
            <person name="Birren B."/>
        </authorList>
    </citation>
    <scope>NUCLEOTIDE SEQUENCE [LARGE SCALE GENOMIC DNA]</scope>
    <source>
        <strain evidence="8 9">VS20</strain>
    </source>
</reference>
<evidence type="ECO:0000256" key="6">
    <source>
        <dbReference type="SAM" id="Phobius"/>
    </source>
</evidence>
<dbReference type="VEuPathDB" id="FungiDB:SDRG_06235"/>
<keyword evidence="6" id="KW-1133">Transmembrane helix</keyword>
<dbReference type="InParanoid" id="T0QE00"/>
<dbReference type="InterPro" id="IPR011011">
    <property type="entry name" value="Znf_FYVE_PHD"/>
</dbReference>
<dbReference type="InterPro" id="IPR052727">
    <property type="entry name" value="Rab4/Rab5_effector"/>
</dbReference>
<evidence type="ECO:0000256" key="2">
    <source>
        <dbReference type="ARBA" id="ARBA00022771"/>
    </source>
</evidence>
<dbReference type="EMBL" id="JH767148">
    <property type="protein sequence ID" value="EQC36119.1"/>
    <property type="molecule type" value="Genomic_DNA"/>
</dbReference>
<dbReference type="PANTHER" id="PTHR13510:SF44">
    <property type="entry name" value="RABENOSYN-5"/>
    <property type="match status" value="1"/>
</dbReference>
<dbReference type="OrthoDB" id="79871at2759"/>
<dbReference type="InterPro" id="IPR017455">
    <property type="entry name" value="Znf_FYVE-rel"/>
</dbReference>
<dbReference type="InterPro" id="IPR013083">
    <property type="entry name" value="Znf_RING/FYVE/PHD"/>
</dbReference>
<name>T0QE00_SAPDV</name>
<evidence type="ECO:0000256" key="4">
    <source>
        <dbReference type="PROSITE-ProRule" id="PRU00091"/>
    </source>
</evidence>
<evidence type="ECO:0000256" key="3">
    <source>
        <dbReference type="ARBA" id="ARBA00022833"/>
    </source>
</evidence>
<dbReference type="SMART" id="SM00064">
    <property type="entry name" value="FYVE"/>
    <property type="match status" value="1"/>
</dbReference>
<dbReference type="GO" id="GO:0008270">
    <property type="term" value="F:zinc ion binding"/>
    <property type="evidence" value="ECO:0007669"/>
    <property type="project" value="UniProtKB-KW"/>
</dbReference>
<feature type="transmembrane region" description="Helical" evidence="6">
    <location>
        <begin position="236"/>
        <end position="256"/>
    </location>
</feature>
<organism evidence="8 9">
    <name type="scientific">Saprolegnia diclina (strain VS20)</name>
    <dbReference type="NCBI Taxonomy" id="1156394"/>
    <lineage>
        <taxon>Eukaryota</taxon>
        <taxon>Sar</taxon>
        <taxon>Stramenopiles</taxon>
        <taxon>Oomycota</taxon>
        <taxon>Saprolegniomycetes</taxon>
        <taxon>Saprolegniales</taxon>
        <taxon>Saprolegniaceae</taxon>
        <taxon>Saprolegnia</taxon>
    </lineage>
</organism>
<dbReference type="Pfam" id="PF01363">
    <property type="entry name" value="FYVE"/>
    <property type="match status" value="1"/>
</dbReference>
<keyword evidence="6" id="KW-0812">Transmembrane</keyword>
<evidence type="ECO:0000259" key="7">
    <source>
        <dbReference type="PROSITE" id="PS50178"/>
    </source>
</evidence>
<feature type="compositionally biased region" description="Low complexity" evidence="5">
    <location>
        <begin position="183"/>
        <end position="200"/>
    </location>
</feature>
<keyword evidence="2 4" id="KW-0863">Zinc-finger</keyword>
<dbReference type="GeneID" id="19946962"/>